<proteinExistence type="predicted"/>
<feature type="compositionally biased region" description="Polar residues" evidence="1">
    <location>
        <begin position="113"/>
        <end position="127"/>
    </location>
</feature>
<feature type="region of interest" description="Disordered" evidence="1">
    <location>
        <begin position="104"/>
        <end position="140"/>
    </location>
</feature>
<dbReference type="HOGENOM" id="CLU_1473822_0_0_9"/>
<name>H6NSM4_9BACL</name>
<dbReference type="PROSITE" id="PS51257">
    <property type="entry name" value="PROKAR_LIPOPROTEIN"/>
    <property type="match status" value="1"/>
</dbReference>
<evidence type="ECO:0000256" key="2">
    <source>
        <dbReference type="SAM" id="SignalP"/>
    </source>
</evidence>
<feature type="chain" id="PRO_5003605329" description="Lipoprotein" evidence="2">
    <location>
        <begin position="39"/>
        <end position="183"/>
    </location>
</feature>
<feature type="region of interest" description="Disordered" evidence="1">
    <location>
        <begin position="30"/>
        <end position="73"/>
    </location>
</feature>
<gene>
    <name evidence="3" type="ORF">PM3016_475</name>
</gene>
<keyword evidence="2" id="KW-0732">Signal</keyword>
<dbReference type="KEGG" id="pmq:PM3016_475"/>
<keyword evidence="4" id="KW-1185">Reference proteome</keyword>
<evidence type="ECO:0000313" key="4">
    <source>
        <dbReference type="Proteomes" id="UP000007523"/>
    </source>
</evidence>
<evidence type="ECO:0008006" key="5">
    <source>
        <dbReference type="Google" id="ProtNLM"/>
    </source>
</evidence>
<accession>H6NSM4</accession>
<reference evidence="3 4" key="1">
    <citation type="journal article" date="2012" name="J. Bacteriol.">
        <title>Complete Genome Sequence of Paenibacillus mucilaginosus 3016, a Bacterium Functional as Microbial Fertilizer.</title>
        <authorList>
            <person name="Ma M."/>
            <person name="Wang Z."/>
            <person name="Li L."/>
            <person name="Jiang X."/>
            <person name="Guan D."/>
            <person name="Cao F."/>
            <person name="Chen H."/>
            <person name="Wang X."/>
            <person name="Shen D."/>
            <person name="Du B."/>
            <person name="Li J."/>
        </authorList>
    </citation>
    <scope>NUCLEOTIDE SEQUENCE [LARGE SCALE GENOMIC DNA]</scope>
    <source>
        <strain evidence="3 4">3016</strain>
    </source>
</reference>
<dbReference type="EMBL" id="CP003235">
    <property type="protein sequence ID" value="AFC27445.1"/>
    <property type="molecule type" value="Genomic_DNA"/>
</dbReference>
<sequence length="183" mass="18856">MKPALSSLNARRPSKLMPLFAAAALTAAAGCSPGPAGSAPPPAYSSTAGSRPPAATASSAQVPPEDFCADADQDRSFDDCSGFIDAAENAAFYGGAVPYYRRSSGGLAGRSPAASQPSKTAPGSTVENKAPGARCTRSRNDQTCRNVYQKRGWRRGNGFRHDGRCSRCGGRGRHVAPCTSGSE</sequence>
<feature type="signal peptide" evidence="2">
    <location>
        <begin position="1"/>
        <end position="38"/>
    </location>
</feature>
<dbReference type="Proteomes" id="UP000007523">
    <property type="component" value="Chromosome"/>
</dbReference>
<dbReference type="AlphaFoldDB" id="H6NSM4"/>
<organism evidence="3 4">
    <name type="scientific">Paenibacillus mucilaginosus 3016</name>
    <dbReference type="NCBI Taxonomy" id="1116391"/>
    <lineage>
        <taxon>Bacteria</taxon>
        <taxon>Bacillati</taxon>
        <taxon>Bacillota</taxon>
        <taxon>Bacilli</taxon>
        <taxon>Bacillales</taxon>
        <taxon>Paenibacillaceae</taxon>
        <taxon>Paenibacillus</taxon>
    </lineage>
</organism>
<evidence type="ECO:0000256" key="1">
    <source>
        <dbReference type="SAM" id="MobiDB-lite"/>
    </source>
</evidence>
<protein>
    <recommendedName>
        <fullName evidence="5">Lipoprotein</fullName>
    </recommendedName>
</protein>
<evidence type="ECO:0000313" key="3">
    <source>
        <dbReference type="EMBL" id="AFC27445.1"/>
    </source>
</evidence>